<dbReference type="Pfam" id="PF13472">
    <property type="entry name" value="Lipase_GDSL_2"/>
    <property type="match status" value="1"/>
</dbReference>
<evidence type="ECO:0000313" key="3">
    <source>
        <dbReference type="EMBL" id="TCZ69602.1"/>
    </source>
</evidence>
<dbReference type="OrthoDB" id="9790057at2"/>
<reference evidence="3 4" key="1">
    <citation type="submission" date="2019-03" db="EMBL/GenBank/DDBJ databases">
        <authorList>
            <person name="Kim M.K.M."/>
        </authorList>
    </citation>
    <scope>NUCLEOTIDE SEQUENCE [LARGE SCALE GENOMIC DNA]</scope>
    <source>
        <strain evidence="3 4">17J68-15</strain>
    </source>
</reference>
<accession>A0A4V2WMI6</accession>
<keyword evidence="1" id="KW-0732">Signal</keyword>
<dbReference type="EMBL" id="SKFH01000020">
    <property type="protein sequence ID" value="TCZ69602.1"/>
    <property type="molecule type" value="Genomic_DNA"/>
</dbReference>
<dbReference type="SUPFAM" id="SSF52266">
    <property type="entry name" value="SGNH hydrolase"/>
    <property type="match status" value="1"/>
</dbReference>
<dbReference type="InterPro" id="IPR013830">
    <property type="entry name" value="SGNH_hydro"/>
</dbReference>
<dbReference type="PANTHER" id="PTHR30383:SF5">
    <property type="entry name" value="SGNH HYDROLASE-TYPE ESTERASE DOMAIN-CONTAINING PROTEIN"/>
    <property type="match status" value="1"/>
</dbReference>
<evidence type="ECO:0000256" key="1">
    <source>
        <dbReference type="SAM" id="SignalP"/>
    </source>
</evidence>
<evidence type="ECO:0000313" key="4">
    <source>
        <dbReference type="Proteomes" id="UP000295164"/>
    </source>
</evidence>
<dbReference type="InterPro" id="IPR051532">
    <property type="entry name" value="Ester_Hydrolysis_Enzymes"/>
</dbReference>
<keyword evidence="4" id="KW-1185">Reference proteome</keyword>
<dbReference type="RefSeq" id="WP_131852481.1">
    <property type="nucleotide sequence ID" value="NZ_SKFH01000020.1"/>
</dbReference>
<dbReference type="Gene3D" id="3.40.50.1110">
    <property type="entry name" value="SGNH hydrolase"/>
    <property type="match status" value="1"/>
</dbReference>
<organism evidence="3 4">
    <name type="scientific">Flaviaesturariibacter aridisoli</name>
    <dbReference type="NCBI Taxonomy" id="2545761"/>
    <lineage>
        <taxon>Bacteria</taxon>
        <taxon>Pseudomonadati</taxon>
        <taxon>Bacteroidota</taxon>
        <taxon>Chitinophagia</taxon>
        <taxon>Chitinophagales</taxon>
        <taxon>Chitinophagaceae</taxon>
        <taxon>Flaviaestuariibacter</taxon>
    </lineage>
</organism>
<comment type="caution">
    <text evidence="3">The sequence shown here is derived from an EMBL/GenBank/DDBJ whole genome shotgun (WGS) entry which is preliminary data.</text>
</comment>
<feature type="chain" id="PRO_5020615997" evidence="1">
    <location>
        <begin position="25"/>
        <end position="224"/>
    </location>
</feature>
<feature type="signal peptide" evidence="1">
    <location>
        <begin position="1"/>
        <end position="24"/>
    </location>
</feature>
<gene>
    <name evidence="3" type="ORF">E0486_12295</name>
</gene>
<proteinExistence type="predicted"/>
<dbReference type="InterPro" id="IPR036514">
    <property type="entry name" value="SGNH_hydro_sf"/>
</dbReference>
<dbReference type="AlphaFoldDB" id="A0A4V2WMI6"/>
<dbReference type="PANTHER" id="PTHR30383">
    <property type="entry name" value="THIOESTERASE 1/PROTEASE 1/LYSOPHOSPHOLIPASE L1"/>
    <property type="match status" value="1"/>
</dbReference>
<dbReference type="GO" id="GO:0004622">
    <property type="term" value="F:phosphatidylcholine lysophospholipase activity"/>
    <property type="evidence" value="ECO:0007669"/>
    <property type="project" value="TreeGrafter"/>
</dbReference>
<feature type="domain" description="SGNH hydrolase-type esterase" evidence="2">
    <location>
        <begin position="58"/>
        <end position="212"/>
    </location>
</feature>
<protein>
    <submittedName>
        <fullName evidence="3">G-D-S-L family lipolytic protein</fullName>
    </submittedName>
</protein>
<dbReference type="Proteomes" id="UP000295164">
    <property type="component" value="Unassembled WGS sequence"/>
</dbReference>
<sequence>MPIKPFLRTLSLAFFLLAATRPQAQTEPPFWNDILAFKKADSAAKAPEHPILLIGSSSFTRWTDVQAAFPGYPILNRAFGGSTLKDVIRYSYDVVLPYHPKQVLIYCGENDLASADSISAEEVLLRVKTLFAILRTNLPDAQLSYVSIKPSPVRASIQPKVRAANRLIRKFIRRQRNAAFIDIYDAMLDANGTMREDLYVGDRLHMKPEGYTIWQRIIAPYLRP</sequence>
<evidence type="ECO:0000259" key="2">
    <source>
        <dbReference type="Pfam" id="PF13472"/>
    </source>
</evidence>
<name>A0A4V2WMI6_9BACT</name>